<gene>
    <name evidence="1" type="ORF">BKA16_004719</name>
</gene>
<dbReference type="RefSeq" id="WP_183373349.1">
    <property type="nucleotide sequence ID" value="NZ_BAABHL010000173.1"/>
</dbReference>
<sequence length="87" mass="9839">MTAAIMYPTEVIDRLIAQYPELVEQAGGDPQFALWLVDVDRRLARRIGLGHRDMPDLAWRDAWESGTTAHDAALDAIDEWRADGDLF</sequence>
<name>A0A840F606_9ACTN</name>
<reference evidence="1 2" key="1">
    <citation type="submission" date="2020-08" db="EMBL/GenBank/DDBJ databases">
        <title>Sequencing the genomes of 1000 actinobacteria strains.</title>
        <authorList>
            <person name="Klenk H.-P."/>
        </authorList>
    </citation>
    <scope>NUCLEOTIDE SEQUENCE [LARGE SCALE GENOMIC DNA]</scope>
    <source>
        <strain evidence="1 2">DSM 45298</strain>
    </source>
</reference>
<dbReference type="Proteomes" id="UP000551501">
    <property type="component" value="Unassembled WGS sequence"/>
</dbReference>
<comment type="caution">
    <text evidence="1">The sequence shown here is derived from an EMBL/GenBank/DDBJ whole genome shotgun (WGS) entry which is preliminary data.</text>
</comment>
<proteinExistence type="predicted"/>
<organism evidence="1 2">
    <name type="scientific">Gordonia humi</name>
    <dbReference type="NCBI Taxonomy" id="686429"/>
    <lineage>
        <taxon>Bacteria</taxon>
        <taxon>Bacillati</taxon>
        <taxon>Actinomycetota</taxon>
        <taxon>Actinomycetes</taxon>
        <taxon>Mycobacteriales</taxon>
        <taxon>Gordoniaceae</taxon>
        <taxon>Gordonia</taxon>
    </lineage>
</organism>
<dbReference type="AlphaFoldDB" id="A0A840F606"/>
<keyword evidence="2" id="KW-1185">Reference proteome</keyword>
<dbReference type="EMBL" id="JACIFP010000003">
    <property type="protein sequence ID" value="MBB4138094.1"/>
    <property type="molecule type" value="Genomic_DNA"/>
</dbReference>
<protein>
    <submittedName>
        <fullName evidence="1">Uncharacterized protein</fullName>
    </submittedName>
</protein>
<accession>A0A840F606</accession>
<evidence type="ECO:0000313" key="2">
    <source>
        <dbReference type="Proteomes" id="UP000551501"/>
    </source>
</evidence>
<evidence type="ECO:0000313" key="1">
    <source>
        <dbReference type="EMBL" id="MBB4138094.1"/>
    </source>
</evidence>